<protein>
    <recommendedName>
        <fullName evidence="6">Zinc-ribbon domain-containing protein</fullName>
    </recommendedName>
</protein>
<feature type="compositionally biased region" description="Basic and acidic residues" evidence="1">
    <location>
        <begin position="427"/>
        <end position="436"/>
    </location>
</feature>
<feature type="region of interest" description="Disordered" evidence="1">
    <location>
        <begin position="613"/>
        <end position="649"/>
    </location>
</feature>
<feature type="domain" description="Enhanced disease resistance 4-like N-terminal" evidence="3">
    <location>
        <begin position="8"/>
        <end position="41"/>
    </location>
</feature>
<sequence>MAAEFTTKVRLVRCPKCRLLLPELPDFPVYKCGGCGAVLQAKNRPNGLRSRSSGLNGTVAAQMNGLAHGSEDEASSSSSSKTTLPDTGECSADKINEKNQSLSSEDTKSSFSTLPDSGECFLERNKERCESKSLKGIESSSSSSKATAPESRECSLERINESDESESSGGIESRSPSPKATAPESGECSLERINEGDVSKSSEGIESSSSSPKATAPELGECSLERINEGDVSKSSEGIESSSSSPKATDPESGECSLERINERDESKSSEGIESSSSSPKATAPELGECSLERINEGDVSKSSEGIESSSSSPKATDPESGECSLERINERDESKSSEGIESSSSSPKATAPELGECSLERINERDESKSSEGIESSSSSPKATAPELGECSLERINERDESKSSEGIESSSSSPKATDPESGECFSDHKNEKNQNKSSEIEDSSSLSHKAILLESGECASFQNNWSDPDKSSKEDCGAELLGDLNLPNEDQNNQIDQNDSDSVDLDIEQRGVSKEICEFASNETQESLSIAGASSEASRNDESLPLAQPNVEVDIKMEIESDSRSSSAVNAVATTGSSSINSSHMPLGESISSDILLSSPDEQSNAKIDIRSSSAVNPGATRESGVTPHLSARESSSSDTLTSSPNEQLEELQNSVLKGLDHLNSWNTYETTDFLSPRSEFSAAVRDASKSPATRSHNAYDGSVSSFDGMDDQFSSQNLHTYQDAYKAANFVRHEERYRRDKFLVKSMMNRESELKNQARTSWASRSDSNELLPPRRQGHPSRDYASVQRADQYMSRMAYLQRGSLDGYDSGSFTNQMHNEFQRNSGYQSDKSVRTEPDKMTLLRMVYELQHQVNNLNVKASRQEKHIPQYHNYEASEEELFHGLNLPRDLRRSRAGSHYTQQQSKFTRIPFSSEATASRDPIDPSYMHCYPQDRQYSAPMPLPIRCNANGLCRVHPDQSCYASSQWDSETMSDDQRHNSHGVKKYFGEKQQRAKRHFRPIAGGAPIVTCYNCLKPLQIPADFLLFKRKCHRLQCGACLKVLKFSLHKRTHIVPYGVNAIGAPPSEVVDHSYDVNAELVSCSDDYGYGYGLSYCKSGSTRGGDAGNVTPSNSPQGNSVHERNMSYGSNNPRRERREIILRRSQSQNKDKNPVERFLSANASSTMLKSKKISSEIEELPPKSSSPLHRLMGYRSPSQVIRGVGLSRSGTKSSLRN</sequence>
<feature type="compositionally biased region" description="Basic and acidic residues" evidence="1">
    <location>
        <begin position="359"/>
        <end position="373"/>
    </location>
</feature>
<evidence type="ECO:0000259" key="2">
    <source>
        <dbReference type="Pfam" id="PF11331"/>
    </source>
</evidence>
<feature type="region of interest" description="Disordered" evidence="1">
    <location>
        <begin position="131"/>
        <end position="450"/>
    </location>
</feature>
<feature type="compositionally biased region" description="Low complexity" evidence="1">
    <location>
        <begin position="167"/>
        <end position="178"/>
    </location>
</feature>
<feature type="compositionally biased region" description="Basic and acidic residues" evidence="1">
    <location>
        <begin position="257"/>
        <end position="271"/>
    </location>
</feature>
<dbReference type="Pfam" id="PF22910">
    <property type="entry name" value="EDR4-like_1st"/>
    <property type="match status" value="1"/>
</dbReference>
<feature type="compositionally biased region" description="Polar residues" evidence="1">
    <location>
        <begin position="98"/>
        <end position="115"/>
    </location>
</feature>
<feature type="compositionally biased region" description="Low complexity" evidence="1">
    <location>
        <begin position="136"/>
        <end position="145"/>
    </location>
</feature>
<accession>A0AAW1W4U8</accession>
<feature type="domain" description="Probable zinc-ribbon" evidence="2">
    <location>
        <begin position="1004"/>
        <end position="1048"/>
    </location>
</feature>
<dbReference type="PANTHER" id="PTHR31105">
    <property type="entry name" value="EXTRA-LARGE G-PROTEIN-LIKE"/>
    <property type="match status" value="1"/>
</dbReference>
<dbReference type="InterPro" id="IPR040244">
    <property type="entry name" value="EDR4-like"/>
</dbReference>
<feature type="region of interest" description="Disordered" evidence="1">
    <location>
        <begin position="484"/>
        <end position="505"/>
    </location>
</feature>
<feature type="region of interest" description="Disordered" evidence="1">
    <location>
        <begin position="67"/>
        <end position="117"/>
    </location>
</feature>
<evidence type="ECO:0000256" key="1">
    <source>
        <dbReference type="SAM" id="MobiDB-lite"/>
    </source>
</evidence>
<feature type="region of interest" description="Disordered" evidence="1">
    <location>
        <begin position="1102"/>
        <end position="1134"/>
    </location>
</feature>
<organism evidence="4 5">
    <name type="scientific">Rubus argutus</name>
    <name type="common">Southern blackberry</name>
    <dbReference type="NCBI Taxonomy" id="59490"/>
    <lineage>
        <taxon>Eukaryota</taxon>
        <taxon>Viridiplantae</taxon>
        <taxon>Streptophyta</taxon>
        <taxon>Embryophyta</taxon>
        <taxon>Tracheophyta</taxon>
        <taxon>Spermatophyta</taxon>
        <taxon>Magnoliopsida</taxon>
        <taxon>eudicotyledons</taxon>
        <taxon>Gunneridae</taxon>
        <taxon>Pentapetalae</taxon>
        <taxon>rosids</taxon>
        <taxon>fabids</taxon>
        <taxon>Rosales</taxon>
        <taxon>Rosaceae</taxon>
        <taxon>Rosoideae</taxon>
        <taxon>Rosoideae incertae sedis</taxon>
        <taxon>Rubus</taxon>
    </lineage>
</organism>
<dbReference type="Proteomes" id="UP001457282">
    <property type="component" value="Unassembled WGS sequence"/>
</dbReference>
<dbReference type="AlphaFoldDB" id="A0AAW1W4U8"/>
<feature type="compositionally biased region" description="Low complexity" evidence="1">
    <location>
        <begin position="637"/>
        <end position="646"/>
    </location>
</feature>
<feature type="compositionally biased region" description="Low complexity" evidence="1">
    <location>
        <begin position="303"/>
        <end position="313"/>
    </location>
</feature>
<evidence type="ECO:0008006" key="6">
    <source>
        <dbReference type="Google" id="ProtNLM"/>
    </source>
</evidence>
<feature type="compositionally biased region" description="Basic and acidic residues" evidence="1">
    <location>
        <begin position="150"/>
        <end position="161"/>
    </location>
</feature>
<dbReference type="GO" id="GO:1900150">
    <property type="term" value="P:regulation of defense response to fungus"/>
    <property type="evidence" value="ECO:0007669"/>
    <property type="project" value="InterPro"/>
</dbReference>
<dbReference type="InterPro" id="IPR055126">
    <property type="entry name" value="EDR4-like_N"/>
</dbReference>
<dbReference type="Pfam" id="PF11331">
    <property type="entry name" value="Zn_ribbon_12"/>
    <property type="match status" value="1"/>
</dbReference>
<feature type="compositionally biased region" description="Polar residues" evidence="1">
    <location>
        <begin position="1109"/>
        <end position="1119"/>
    </location>
</feature>
<name>A0AAW1W4U8_RUBAR</name>
<dbReference type="EMBL" id="JBEDUW010000007">
    <property type="protein sequence ID" value="KAK9913883.1"/>
    <property type="molecule type" value="Genomic_DNA"/>
</dbReference>
<gene>
    <name evidence="4" type="ORF">M0R45_037687</name>
</gene>
<feature type="compositionally biased region" description="Low complexity" evidence="1">
    <location>
        <begin position="235"/>
        <end position="245"/>
    </location>
</feature>
<proteinExistence type="predicted"/>
<keyword evidence="5" id="KW-1185">Reference proteome</keyword>
<evidence type="ECO:0000259" key="3">
    <source>
        <dbReference type="Pfam" id="PF22910"/>
    </source>
</evidence>
<feature type="compositionally biased region" description="Basic and acidic residues" evidence="1">
    <location>
        <begin position="393"/>
        <end position="407"/>
    </location>
</feature>
<feature type="region of interest" description="Disordered" evidence="1">
    <location>
        <begin position="757"/>
        <end position="788"/>
    </location>
</feature>
<feature type="compositionally biased region" description="Basic and acidic residues" evidence="1">
    <location>
        <begin position="223"/>
        <end position="234"/>
    </location>
</feature>
<comment type="caution">
    <text evidence="4">The sequence shown here is derived from an EMBL/GenBank/DDBJ whole genome shotgun (WGS) entry which is preliminary data.</text>
</comment>
<dbReference type="InterPro" id="IPR021480">
    <property type="entry name" value="Zinc_ribbon_12"/>
</dbReference>
<reference evidence="4 5" key="1">
    <citation type="journal article" date="2023" name="G3 (Bethesda)">
        <title>A chromosome-length genome assembly and annotation of blackberry (Rubus argutus, cv. 'Hillquist').</title>
        <authorList>
            <person name="Bruna T."/>
            <person name="Aryal R."/>
            <person name="Dudchenko O."/>
            <person name="Sargent D.J."/>
            <person name="Mead D."/>
            <person name="Buti M."/>
            <person name="Cavallini A."/>
            <person name="Hytonen T."/>
            <person name="Andres J."/>
            <person name="Pham M."/>
            <person name="Weisz D."/>
            <person name="Mascagni F."/>
            <person name="Usai G."/>
            <person name="Natali L."/>
            <person name="Bassil N."/>
            <person name="Fernandez G.E."/>
            <person name="Lomsadze A."/>
            <person name="Armour M."/>
            <person name="Olukolu B."/>
            <person name="Poorten T."/>
            <person name="Britton C."/>
            <person name="Davik J."/>
            <person name="Ashrafi H."/>
            <person name="Aiden E.L."/>
            <person name="Borodovsky M."/>
            <person name="Worthington M."/>
        </authorList>
    </citation>
    <scope>NUCLEOTIDE SEQUENCE [LARGE SCALE GENOMIC DNA]</scope>
    <source>
        <strain evidence="4">PI 553951</strain>
    </source>
</reference>
<feature type="compositionally biased region" description="Basic and acidic residues" evidence="1">
    <location>
        <begin position="291"/>
        <end position="302"/>
    </location>
</feature>
<feature type="compositionally biased region" description="Low complexity" evidence="1">
    <location>
        <begin position="201"/>
        <end position="211"/>
    </location>
</feature>
<feature type="compositionally biased region" description="Basic and acidic residues" evidence="1">
    <location>
        <begin position="189"/>
        <end position="200"/>
    </location>
</feature>
<evidence type="ECO:0000313" key="5">
    <source>
        <dbReference type="Proteomes" id="UP001457282"/>
    </source>
</evidence>
<evidence type="ECO:0000313" key="4">
    <source>
        <dbReference type="EMBL" id="KAK9913883.1"/>
    </source>
</evidence>
<feature type="compositionally biased region" description="Polar residues" evidence="1">
    <location>
        <begin position="760"/>
        <end position="769"/>
    </location>
</feature>
<feature type="compositionally biased region" description="Basic and acidic residues" evidence="1">
    <location>
        <begin position="325"/>
        <end position="339"/>
    </location>
</feature>
<dbReference type="PANTHER" id="PTHR31105:SF38">
    <property type="entry name" value="PROTEIN ENHANCED DISEASE RESISTANCE 4"/>
    <property type="match status" value="1"/>
</dbReference>
<feature type="region of interest" description="Disordered" evidence="1">
    <location>
        <begin position="1169"/>
        <end position="1195"/>
    </location>
</feature>